<feature type="region of interest" description="Disordered" evidence="1">
    <location>
        <begin position="91"/>
        <end position="120"/>
    </location>
</feature>
<accession>A0A699UMA5</accession>
<dbReference type="AlphaFoldDB" id="A0A699UMA5"/>
<feature type="region of interest" description="Disordered" evidence="1">
    <location>
        <begin position="17"/>
        <end position="45"/>
    </location>
</feature>
<reference evidence="2" key="1">
    <citation type="journal article" date="2019" name="Sci. Rep.">
        <title>Draft genome of Tanacetum cinerariifolium, the natural source of mosquito coil.</title>
        <authorList>
            <person name="Yamashiro T."/>
            <person name="Shiraishi A."/>
            <person name="Satake H."/>
            <person name="Nakayama K."/>
        </authorList>
    </citation>
    <scope>NUCLEOTIDE SEQUENCE</scope>
</reference>
<gene>
    <name evidence="2" type="ORF">Tci_894750</name>
</gene>
<evidence type="ECO:0000313" key="2">
    <source>
        <dbReference type="EMBL" id="GFD22781.1"/>
    </source>
</evidence>
<comment type="caution">
    <text evidence="2">The sequence shown here is derived from an EMBL/GenBank/DDBJ whole genome shotgun (WGS) entry which is preliminary data.</text>
</comment>
<organism evidence="2">
    <name type="scientific">Tanacetum cinerariifolium</name>
    <name type="common">Dalmatian daisy</name>
    <name type="synonym">Chrysanthemum cinerariifolium</name>
    <dbReference type="NCBI Taxonomy" id="118510"/>
    <lineage>
        <taxon>Eukaryota</taxon>
        <taxon>Viridiplantae</taxon>
        <taxon>Streptophyta</taxon>
        <taxon>Embryophyta</taxon>
        <taxon>Tracheophyta</taxon>
        <taxon>Spermatophyta</taxon>
        <taxon>Magnoliopsida</taxon>
        <taxon>eudicotyledons</taxon>
        <taxon>Gunneridae</taxon>
        <taxon>Pentapetalae</taxon>
        <taxon>asterids</taxon>
        <taxon>campanulids</taxon>
        <taxon>Asterales</taxon>
        <taxon>Asteraceae</taxon>
        <taxon>Asteroideae</taxon>
        <taxon>Anthemideae</taxon>
        <taxon>Anthemidinae</taxon>
        <taxon>Tanacetum</taxon>
    </lineage>
</organism>
<name>A0A699UMA5_TANCI</name>
<feature type="compositionally biased region" description="Low complexity" evidence="1">
    <location>
        <begin position="96"/>
        <end position="120"/>
    </location>
</feature>
<protein>
    <submittedName>
        <fullName evidence="2">Uncharacterized protein</fullName>
    </submittedName>
</protein>
<evidence type="ECO:0000256" key="1">
    <source>
        <dbReference type="SAM" id="MobiDB-lite"/>
    </source>
</evidence>
<feature type="non-terminal residue" evidence="2">
    <location>
        <position position="120"/>
    </location>
</feature>
<proteinExistence type="predicted"/>
<sequence length="120" mass="12832">SGGNCLIFIIISQEGTSEIVEDTEDESLDSDAEREGLDDEGYGLEDEVPGLKKEEEVAPEGQQQAPTLVTWVDPEDCRVYTDISTYVPPVAHVQTPPSSELSSGSLRVSPSSPVVPTLVA</sequence>
<feature type="compositionally biased region" description="Acidic residues" evidence="1">
    <location>
        <begin position="19"/>
        <end position="45"/>
    </location>
</feature>
<dbReference type="EMBL" id="BKCJ011339910">
    <property type="protein sequence ID" value="GFD22781.1"/>
    <property type="molecule type" value="Genomic_DNA"/>
</dbReference>
<feature type="non-terminal residue" evidence="2">
    <location>
        <position position="1"/>
    </location>
</feature>